<dbReference type="PRINTS" id="PR00455">
    <property type="entry name" value="HTHTETR"/>
</dbReference>
<name>A0A7I9UWM7_9ACTN</name>
<evidence type="ECO:0000313" key="7">
    <source>
        <dbReference type="EMBL" id="GED97191.1"/>
    </source>
</evidence>
<dbReference type="InterPro" id="IPR001647">
    <property type="entry name" value="HTH_TetR"/>
</dbReference>
<dbReference type="PROSITE" id="PS50977">
    <property type="entry name" value="HTH_TETR_2"/>
    <property type="match status" value="1"/>
</dbReference>
<dbReference type="InterPro" id="IPR009057">
    <property type="entry name" value="Homeodomain-like_sf"/>
</dbReference>
<evidence type="ECO:0000256" key="1">
    <source>
        <dbReference type="ARBA" id="ARBA00023015"/>
    </source>
</evidence>
<dbReference type="Gene3D" id="1.10.357.10">
    <property type="entry name" value="Tetracycline Repressor, domain 2"/>
    <property type="match status" value="1"/>
</dbReference>
<feature type="DNA-binding region" description="H-T-H motif" evidence="4">
    <location>
        <begin position="47"/>
        <end position="66"/>
    </location>
</feature>
<dbReference type="Pfam" id="PF00440">
    <property type="entry name" value="TetR_N"/>
    <property type="match status" value="1"/>
</dbReference>
<feature type="region of interest" description="Disordered" evidence="5">
    <location>
        <begin position="1"/>
        <end position="25"/>
    </location>
</feature>
<evidence type="ECO:0000256" key="3">
    <source>
        <dbReference type="ARBA" id="ARBA00023163"/>
    </source>
</evidence>
<accession>A0A7I9UWM7</accession>
<evidence type="ECO:0000313" key="8">
    <source>
        <dbReference type="Proteomes" id="UP000444980"/>
    </source>
</evidence>
<keyword evidence="8" id="KW-1185">Reference proteome</keyword>
<sequence>MAASESDPPKRAGHSAVGRGGPVPDTADRIVTAAVQALHDVGYDRLSMRDVSRRAGITHATTYGYFSSKQHVIAEAFARLVDQWGGQHIVGDLPADRLKQVFTSFGALLADDPDLSRSSTAALLSDDQSVRRVRERVGHTIADQLAAALGDHATEDRLDALTIAINGATLQAGLGHARYTEFAERFMRAARFVIADIEN</sequence>
<feature type="domain" description="HTH tetR-type" evidence="6">
    <location>
        <begin position="24"/>
        <end position="84"/>
    </location>
</feature>
<evidence type="ECO:0000256" key="2">
    <source>
        <dbReference type="ARBA" id="ARBA00023125"/>
    </source>
</evidence>
<reference evidence="8" key="1">
    <citation type="submission" date="2019-06" db="EMBL/GenBank/DDBJ databases">
        <title>Gordonia isolated from sludge of a wastewater treatment plant.</title>
        <authorList>
            <person name="Tamura T."/>
            <person name="Aoyama K."/>
            <person name="Kang Y."/>
            <person name="Saito S."/>
            <person name="Akiyama N."/>
            <person name="Yazawa K."/>
            <person name="Gonoi T."/>
            <person name="Mikami Y."/>
        </authorList>
    </citation>
    <scope>NUCLEOTIDE SEQUENCE [LARGE SCALE GENOMIC DNA]</scope>
    <source>
        <strain evidence="8">NBRC 107697</strain>
    </source>
</reference>
<dbReference type="EMBL" id="BJOU01000001">
    <property type="protein sequence ID" value="GED97191.1"/>
    <property type="molecule type" value="Genomic_DNA"/>
</dbReference>
<dbReference type="AlphaFoldDB" id="A0A7I9UWM7"/>
<dbReference type="PANTHER" id="PTHR30055">
    <property type="entry name" value="HTH-TYPE TRANSCRIPTIONAL REGULATOR RUTR"/>
    <property type="match status" value="1"/>
</dbReference>
<protein>
    <submittedName>
        <fullName evidence="7">TetR family transcriptional regulator</fullName>
    </submittedName>
</protein>
<keyword evidence="2 4" id="KW-0238">DNA-binding</keyword>
<keyword evidence="1" id="KW-0805">Transcription regulation</keyword>
<dbReference type="GO" id="GO:0000976">
    <property type="term" value="F:transcription cis-regulatory region binding"/>
    <property type="evidence" value="ECO:0007669"/>
    <property type="project" value="TreeGrafter"/>
</dbReference>
<dbReference type="SUPFAM" id="SSF46689">
    <property type="entry name" value="Homeodomain-like"/>
    <property type="match status" value="1"/>
</dbReference>
<evidence type="ECO:0000256" key="4">
    <source>
        <dbReference type="PROSITE-ProRule" id="PRU00335"/>
    </source>
</evidence>
<dbReference type="PANTHER" id="PTHR30055:SF234">
    <property type="entry name" value="HTH-TYPE TRANSCRIPTIONAL REGULATOR BETI"/>
    <property type="match status" value="1"/>
</dbReference>
<dbReference type="InterPro" id="IPR050109">
    <property type="entry name" value="HTH-type_TetR-like_transc_reg"/>
</dbReference>
<gene>
    <name evidence="7" type="ORF">nbrc107697_12300</name>
</gene>
<evidence type="ECO:0000256" key="5">
    <source>
        <dbReference type="SAM" id="MobiDB-lite"/>
    </source>
</evidence>
<dbReference type="GO" id="GO:0003700">
    <property type="term" value="F:DNA-binding transcription factor activity"/>
    <property type="evidence" value="ECO:0007669"/>
    <property type="project" value="TreeGrafter"/>
</dbReference>
<proteinExistence type="predicted"/>
<evidence type="ECO:0000259" key="6">
    <source>
        <dbReference type="PROSITE" id="PS50977"/>
    </source>
</evidence>
<keyword evidence="3" id="KW-0804">Transcription</keyword>
<comment type="caution">
    <text evidence="7">The sequence shown here is derived from an EMBL/GenBank/DDBJ whole genome shotgun (WGS) entry which is preliminary data.</text>
</comment>
<dbReference type="Proteomes" id="UP000444980">
    <property type="component" value="Unassembled WGS sequence"/>
</dbReference>
<organism evidence="7 8">
    <name type="scientific">Gordonia crocea</name>
    <dbReference type="NCBI Taxonomy" id="589162"/>
    <lineage>
        <taxon>Bacteria</taxon>
        <taxon>Bacillati</taxon>
        <taxon>Actinomycetota</taxon>
        <taxon>Actinomycetes</taxon>
        <taxon>Mycobacteriales</taxon>
        <taxon>Gordoniaceae</taxon>
        <taxon>Gordonia</taxon>
    </lineage>
</organism>